<keyword evidence="2" id="KW-1185">Reference proteome</keyword>
<reference evidence="1 2" key="1">
    <citation type="submission" date="2019-04" db="EMBL/GenBank/DDBJ databases">
        <title>Natronospirillum operosus gen. nov., sp. nov., a haloalkaliphilic satellite isolated from decaying biomass of laboratory culture of cyanobacterium Geitlerinema sp. and proposal of Natronospirillaceae fam. nov. and Saccharospirillaceae fam. nov.</title>
        <authorList>
            <person name="Kevbrin V."/>
            <person name="Boltyanskaya Y."/>
            <person name="Koziaeva V."/>
            <person name="Grouzdev D.S."/>
            <person name="Park M."/>
            <person name="Cho J."/>
        </authorList>
    </citation>
    <scope>NUCLEOTIDE SEQUENCE [LARGE SCALE GENOMIC DNA]</scope>
    <source>
        <strain evidence="1 2">G-116</strain>
    </source>
</reference>
<name>A0A4Z0WCI6_9GAMM</name>
<gene>
    <name evidence="1" type="ORF">E4656_14530</name>
</gene>
<dbReference type="Proteomes" id="UP000297475">
    <property type="component" value="Unassembled WGS sequence"/>
</dbReference>
<dbReference type="PANTHER" id="PTHR43881">
    <property type="entry name" value="GAMMA-GLUTAMYLTRANSPEPTIDASE (AFU_ORTHOLOGUE AFUA_4G13580)"/>
    <property type="match status" value="1"/>
</dbReference>
<keyword evidence="1" id="KW-0808">Transferase</keyword>
<dbReference type="OrthoDB" id="5297205at2"/>
<accession>A0A4Z0WCI6</accession>
<organism evidence="1 2">
    <name type="scientific">Natronospirillum operosum</name>
    <dbReference type="NCBI Taxonomy" id="2759953"/>
    <lineage>
        <taxon>Bacteria</taxon>
        <taxon>Pseudomonadati</taxon>
        <taxon>Pseudomonadota</taxon>
        <taxon>Gammaproteobacteria</taxon>
        <taxon>Oceanospirillales</taxon>
        <taxon>Natronospirillaceae</taxon>
        <taxon>Natronospirillum</taxon>
    </lineage>
</organism>
<evidence type="ECO:0000313" key="1">
    <source>
        <dbReference type="EMBL" id="TGG92091.1"/>
    </source>
</evidence>
<dbReference type="RefSeq" id="WP_135484020.1">
    <property type="nucleotide sequence ID" value="NZ_SRMF01000006.1"/>
</dbReference>
<evidence type="ECO:0000313" key="2">
    <source>
        <dbReference type="Proteomes" id="UP000297475"/>
    </source>
</evidence>
<dbReference type="InterPro" id="IPR043138">
    <property type="entry name" value="GGT_lsub"/>
</dbReference>
<dbReference type="InterPro" id="IPR029055">
    <property type="entry name" value="Ntn_hydrolases_N"/>
</dbReference>
<dbReference type="PRINTS" id="PR01210">
    <property type="entry name" value="GGTRANSPTASE"/>
</dbReference>
<dbReference type="InterPro" id="IPR043137">
    <property type="entry name" value="GGT_ssub_C"/>
</dbReference>
<proteinExistence type="predicted"/>
<dbReference type="Gene3D" id="3.60.20.40">
    <property type="match status" value="1"/>
</dbReference>
<dbReference type="InterPro" id="IPR052896">
    <property type="entry name" value="GGT-like_enzyme"/>
</dbReference>
<protein>
    <submittedName>
        <fullName evidence="1">Gamma-glutamyltransferase family protein</fullName>
    </submittedName>
</protein>
<dbReference type="AlphaFoldDB" id="A0A4Z0WCI6"/>
<sequence length="530" mass="56177">MNQTPRSLRGGCVAPHHLAAQTGRDVLQEGGNAIEAMVAMAATIAVVYPHMNSLGGDGFWLIKPPGRDPIAIEACGPAGAAASMDWYRERGLGQIPSRGPAAALTVAGTVQGWAQALNIAAGQGARLPLERLLLPAAELARSGIAVTRSQAELTRSKLQELKAAPGFAATYLQAGKPPAEGDLLRQPELADTIEQLARAGLDDFYRGDLAQQLAQGLQAAGSPLTAADLAAYQAVVGAPLALRLQAGTLYNLKPPTQGLASLMILGLFERLQVTEGESLAHVHGLIEATKQAFMVRDRICLDPAWTAEDPAHYLQPSVLDDLSRRIDREQALPWPQPAAPGDTVWMGCIDADGTAVSFIQSIYWEFGSGVTLPGTGLLWQNRGLSFSLDPMHRNALQPGRKPFHTLNPAMAVLSDGRVMPYGTMGGEGQPQTQAALFSRYALFGQPLQQAVTAPRWLLGRTWGDDSTQLKLENRFPPELIDRLAAAGHAPVVLDTGFSDQMGHAGALVRHPSGLVEGAADPRSDGAAAML</sequence>
<dbReference type="SUPFAM" id="SSF56235">
    <property type="entry name" value="N-terminal nucleophile aminohydrolases (Ntn hydrolases)"/>
    <property type="match status" value="1"/>
</dbReference>
<comment type="caution">
    <text evidence="1">The sequence shown here is derived from an EMBL/GenBank/DDBJ whole genome shotgun (WGS) entry which is preliminary data.</text>
</comment>
<dbReference type="EMBL" id="SRMF01000006">
    <property type="protein sequence ID" value="TGG92091.1"/>
    <property type="molecule type" value="Genomic_DNA"/>
</dbReference>
<dbReference type="GO" id="GO:0016740">
    <property type="term" value="F:transferase activity"/>
    <property type="evidence" value="ECO:0007669"/>
    <property type="project" value="UniProtKB-KW"/>
</dbReference>
<dbReference type="Gene3D" id="1.10.246.130">
    <property type="match status" value="1"/>
</dbReference>
<dbReference type="Pfam" id="PF01019">
    <property type="entry name" value="G_glu_transpept"/>
    <property type="match status" value="1"/>
</dbReference>
<dbReference type="PANTHER" id="PTHR43881:SF5">
    <property type="entry name" value="GAMMA-GLUTAMYLTRANSPEPTIDASE"/>
    <property type="match status" value="1"/>
</dbReference>